<reference evidence="2" key="1">
    <citation type="journal article" date="2020" name="Nat. Genet.">
        <title>Genomic diversifications of five Gossypium allopolyploid species and their impact on cotton improvement.</title>
        <authorList>
            <person name="Chen Z.J."/>
            <person name="Sreedasyam A."/>
            <person name="Ando A."/>
            <person name="Song Q."/>
            <person name="De Santiago L.M."/>
            <person name="Hulse-Kemp A.M."/>
            <person name="Ding M."/>
            <person name="Ye W."/>
            <person name="Kirkbride R.C."/>
            <person name="Jenkins J."/>
            <person name="Plott C."/>
            <person name="Lovell J."/>
            <person name="Lin Y.M."/>
            <person name="Vaughn R."/>
            <person name="Liu B."/>
            <person name="Simpson S."/>
            <person name="Scheffler B.E."/>
            <person name="Wen L."/>
            <person name="Saski C.A."/>
            <person name="Grover C.E."/>
            <person name="Hu G."/>
            <person name="Conover J.L."/>
            <person name="Carlson J.W."/>
            <person name="Shu S."/>
            <person name="Boston L.B."/>
            <person name="Williams M."/>
            <person name="Peterson D.G."/>
            <person name="McGee K."/>
            <person name="Jones D.C."/>
            <person name="Wendel J.F."/>
            <person name="Stelly D.M."/>
            <person name="Grimwood J."/>
            <person name="Schmutz J."/>
        </authorList>
    </citation>
    <scope>NUCLEOTIDE SEQUENCE [LARGE SCALE GENOMIC DNA]</scope>
    <source>
        <strain evidence="2">cv. TM-1</strain>
    </source>
</reference>
<gene>
    <name evidence="3" type="primary">LOC121228029</name>
</gene>
<evidence type="ECO:0000313" key="3">
    <source>
        <dbReference type="RefSeq" id="XP_040967075.1"/>
    </source>
</evidence>
<name>A0ABM3BJ36_GOSHI</name>
<keyword evidence="1" id="KW-0472">Membrane</keyword>
<proteinExistence type="predicted"/>
<dbReference type="RefSeq" id="XP_040967075.1">
    <property type="nucleotide sequence ID" value="XM_041111141.1"/>
</dbReference>
<keyword evidence="2" id="KW-1185">Reference proteome</keyword>
<dbReference type="GeneID" id="121228029"/>
<protein>
    <submittedName>
        <fullName evidence="3">Uncharacterized protein</fullName>
    </submittedName>
</protein>
<dbReference type="Proteomes" id="UP000818029">
    <property type="component" value="Chromosome A04"/>
</dbReference>
<keyword evidence="1" id="KW-0812">Transmembrane</keyword>
<organism evidence="2 3">
    <name type="scientific">Gossypium hirsutum</name>
    <name type="common">Upland cotton</name>
    <name type="synonym">Gossypium mexicanum</name>
    <dbReference type="NCBI Taxonomy" id="3635"/>
    <lineage>
        <taxon>Eukaryota</taxon>
        <taxon>Viridiplantae</taxon>
        <taxon>Streptophyta</taxon>
        <taxon>Embryophyta</taxon>
        <taxon>Tracheophyta</taxon>
        <taxon>Spermatophyta</taxon>
        <taxon>Magnoliopsida</taxon>
        <taxon>eudicotyledons</taxon>
        <taxon>Gunneridae</taxon>
        <taxon>Pentapetalae</taxon>
        <taxon>rosids</taxon>
        <taxon>malvids</taxon>
        <taxon>Malvales</taxon>
        <taxon>Malvaceae</taxon>
        <taxon>Malvoideae</taxon>
        <taxon>Gossypium</taxon>
    </lineage>
</organism>
<keyword evidence="1" id="KW-1133">Transmembrane helix</keyword>
<accession>A0ABM3BJ36</accession>
<evidence type="ECO:0000313" key="2">
    <source>
        <dbReference type="Proteomes" id="UP000818029"/>
    </source>
</evidence>
<feature type="transmembrane region" description="Helical" evidence="1">
    <location>
        <begin position="155"/>
        <end position="174"/>
    </location>
</feature>
<reference evidence="3" key="2">
    <citation type="submission" date="2025-08" db="UniProtKB">
        <authorList>
            <consortium name="RefSeq"/>
        </authorList>
    </citation>
    <scope>IDENTIFICATION</scope>
</reference>
<evidence type="ECO:0000256" key="1">
    <source>
        <dbReference type="SAM" id="Phobius"/>
    </source>
</evidence>
<sequence length="175" mass="19689">MPQGAPVAQWQQRARHAERKWVRFQGKAAYVCVQKVAEESLVQWPTAGCGTQGQEELVLGVGKYWKRSSSNRSHGGIKAVDQGAVGRRTSKRLDLDLLLFATKVHGRFCQAIIVKQVIPNVSGSVLRETRRWPYDYLDSNSVLNSNLGFKFCNKASLDFVLVWGFLVVTFIVCFK</sequence>